<proteinExistence type="predicted"/>
<organism evidence="1 2">
    <name type="scientific">Bacteroides intestinalis</name>
    <dbReference type="NCBI Taxonomy" id="329854"/>
    <lineage>
        <taxon>Bacteria</taxon>
        <taxon>Pseudomonadati</taxon>
        <taxon>Bacteroidota</taxon>
        <taxon>Bacteroidia</taxon>
        <taxon>Bacteroidales</taxon>
        <taxon>Bacteroidaceae</taxon>
        <taxon>Bacteroides</taxon>
    </lineage>
</organism>
<dbReference type="Proteomes" id="UP000283850">
    <property type="component" value="Unassembled WGS sequence"/>
</dbReference>
<comment type="caution">
    <text evidence="1">The sequence shown here is derived from an EMBL/GenBank/DDBJ whole genome shotgun (WGS) entry which is preliminary data.</text>
</comment>
<reference evidence="1 2" key="1">
    <citation type="submission" date="2018-08" db="EMBL/GenBank/DDBJ databases">
        <title>A genome reference for cultivated species of the human gut microbiota.</title>
        <authorList>
            <person name="Zou Y."/>
            <person name="Xue W."/>
            <person name="Luo G."/>
        </authorList>
    </citation>
    <scope>NUCLEOTIDE SEQUENCE [LARGE SCALE GENOMIC DNA]</scope>
    <source>
        <strain evidence="1 2">AF14-32</strain>
    </source>
</reference>
<dbReference type="EMBL" id="QRZF01000001">
    <property type="protein sequence ID" value="RGV58259.1"/>
    <property type="molecule type" value="Genomic_DNA"/>
</dbReference>
<protein>
    <submittedName>
        <fullName evidence="1">Uncharacterized protein</fullName>
    </submittedName>
</protein>
<gene>
    <name evidence="1" type="ORF">DWW10_01090</name>
</gene>
<evidence type="ECO:0000313" key="1">
    <source>
        <dbReference type="EMBL" id="RGV58259.1"/>
    </source>
</evidence>
<dbReference type="AlphaFoldDB" id="A0A412YLH5"/>
<evidence type="ECO:0000313" key="2">
    <source>
        <dbReference type="Proteomes" id="UP000283850"/>
    </source>
</evidence>
<name>A0A412YLH5_9BACE</name>
<accession>A0A412YLH5</accession>
<sequence length="74" mass="8948">MIRTADIELLYKFRLSLSYTLRRNLYFCSKSKDKLHLNIKNKQAYFVLLSVYIIFAPNNAKDYDNKRVFFFPTE</sequence>